<dbReference type="EMBL" id="ASRX01000042">
    <property type="protein sequence ID" value="EYF03786.1"/>
    <property type="molecule type" value="Genomic_DNA"/>
</dbReference>
<evidence type="ECO:0008006" key="4">
    <source>
        <dbReference type="Google" id="ProtNLM"/>
    </source>
</evidence>
<gene>
    <name evidence="2" type="ORF">CAP_5216</name>
</gene>
<protein>
    <recommendedName>
        <fullName evidence="4">Lycopene cyclase</fullName>
    </recommendedName>
</protein>
<dbReference type="AlphaFoldDB" id="A0A017T5E2"/>
<sequence length="483" mass="50942">MTGAIGREEARRRVREAGGDALLERLEHLDATRAGRLSGKQGAQGGAARPPDGKARPDFDVVIAGGGLSLLLAPLLADRGLRVAVLDRARVGGAHREWNAGVAEVQALSSCGLFSAEEVERFVVARYREGFCRWHRGGTYPVRGVLDHAIDARALLEGARARAEAGGVTLLDGHTLSGHAEGREAVALAVEEGGARRTLVTRLLVDARGSTSPHATADLICPTVGGVMVGIEEGEGPLQIQPDVGEILVSTEGLVGGFQHLWEAFPGRPGETTVYLFYYAPSEDVGPGALVSLYARFFAQFGQYKAGEARLLRPTFGYIPGWSRLTPAPRAGGRRVRLVGDAAARHSPLTFCGFGSTVRGLSRTAEGLGRAVEDPEVREVACDAPVHAGAGALAALMARPPRRMGTEGMNALLDTAFAVLHAGGNEFYASLLRDEMSAADFVGFLRKTAALRPSVYREALGALGAGGIGRWGTGLLREYVRAG</sequence>
<keyword evidence="3" id="KW-1185">Reference proteome</keyword>
<dbReference type="RefSeq" id="WP_044245353.1">
    <property type="nucleotide sequence ID" value="NZ_ASRX01000042.1"/>
</dbReference>
<accession>A0A017T5E2</accession>
<evidence type="ECO:0000313" key="2">
    <source>
        <dbReference type="EMBL" id="EYF03786.1"/>
    </source>
</evidence>
<name>A0A017T5E2_9BACT</name>
<dbReference type="eggNOG" id="COG0644">
    <property type="taxonomic scope" value="Bacteria"/>
</dbReference>
<comment type="caution">
    <text evidence="2">The sequence shown here is derived from an EMBL/GenBank/DDBJ whole genome shotgun (WGS) entry which is preliminary data.</text>
</comment>
<dbReference type="Gene3D" id="3.50.50.60">
    <property type="entry name" value="FAD/NAD(P)-binding domain"/>
    <property type="match status" value="1"/>
</dbReference>
<evidence type="ECO:0000256" key="1">
    <source>
        <dbReference type="SAM" id="MobiDB-lite"/>
    </source>
</evidence>
<feature type="region of interest" description="Disordered" evidence="1">
    <location>
        <begin position="32"/>
        <end position="54"/>
    </location>
</feature>
<proteinExistence type="predicted"/>
<organism evidence="2 3">
    <name type="scientific">Chondromyces apiculatus DSM 436</name>
    <dbReference type="NCBI Taxonomy" id="1192034"/>
    <lineage>
        <taxon>Bacteria</taxon>
        <taxon>Pseudomonadati</taxon>
        <taxon>Myxococcota</taxon>
        <taxon>Polyangia</taxon>
        <taxon>Polyangiales</taxon>
        <taxon>Polyangiaceae</taxon>
        <taxon>Chondromyces</taxon>
    </lineage>
</organism>
<dbReference type="OrthoDB" id="596378at2"/>
<dbReference type="InterPro" id="IPR036188">
    <property type="entry name" value="FAD/NAD-bd_sf"/>
</dbReference>
<dbReference type="STRING" id="1192034.CAP_5216"/>
<evidence type="ECO:0000313" key="3">
    <source>
        <dbReference type="Proteomes" id="UP000019678"/>
    </source>
</evidence>
<dbReference type="PANTHER" id="PTHR32098">
    <property type="entry name" value="LYCOPENE BETA/EPSILON CYCLASE PROTEIN"/>
    <property type="match status" value="1"/>
</dbReference>
<dbReference type="PANTHER" id="PTHR32098:SF5">
    <property type="entry name" value="LYCOPENE BETA_EPSILON CYCLASE PROTEIN"/>
    <property type="match status" value="1"/>
</dbReference>
<dbReference type="SUPFAM" id="SSF51905">
    <property type="entry name" value="FAD/NAD(P)-binding domain"/>
    <property type="match status" value="1"/>
</dbReference>
<reference evidence="2 3" key="1">
    <citation type="submission" date="2013-05" db="EMBL/GenBank/DDBJ databases">
        <title>Genome assembly of Chondromyces apiculatus DSM 436.</title>
        <authorList>
            <person name="Sharma G."/>
            <person name="Khatri I."/>
            <person name="Kaur C."/>
            <person name="Mayilraj S."/>
            <person name="Subramanian S."/>
        </authorList>
    </citation>
    <scope>NUCLEOTIDE SEQUENCE [LARGE SCALE GENOMIC DNA]</scope>
    <source>
        <strain evidence="2 3">DSM 436</strain>
    </source>
</reference>
<dbReference type="Proteomes" id="UP000019678">
    <property type="component" value="Unassembled WGS sequence"/>
</dbReference>